<feature type="region of interest" description="Disordered" evidence="1">
    <location>
        <begin position="374"/>
        <end position="444"/>
    </location>
</feature>
<feature type="compositionally biased region" description="Basic and acidic residues" evidence="1">
    <location>
        <begin position="267"/>
        <end position="287"/>
    </location>
</feature>
<dbReference type="Proteomes" id="UP000230750">
    <property type="component" value="Unassembled WGS sequence"/>
</dbReference>
<feature type="compositionally biased region" description="Basic and acidic residues" evidence="1">
    <location>
        <begin position="243"/>
        <end position="258"/>
    </location>
</feature>
<feature type="compositionally biased region" description="Acidic residues" evidence="1">
    <location>
        <begin position="423"/>
        <end position="432"/>
    </location>
</feature>
<keyword evidence="3" id="KW-1185">Reference proteome</keyword>
<accession>A0A2G8LQT3</accession>
<sequence>MDTELVSRVHRKIPQTILNSLLQAAASEDPGGSAFLKKLSCFAVVLKSFKGEVWLQVHQTQELVFLSIIKCKVWLTVLDEMCSQISSPNSLSLVFNWITHWASSLSGSESCRFSHTQYCAVYAYHILSLVQHRLFHLQPNMEHYQSCKGPSECNFCHFKHRKKNQLVIEVEVPFLRNQENLATLMRITRNLFREKFLLGRSSSKGISIPKRVLPSQAGFLTYDQIVCMVASEQQGNLNQMIDSREESPRSLNTTKEKPNSSVATKNIDSKDDEGLSKMLEKIHKEKVSSTPRKHGPNSQMKFPPKGKKRRKMYPIPPKRTSDVKAGGQNSHNRLRTTIHLDKKGEISPRDAQRLGLRKCVVSVKKLLYPRKNELPQEGSNSIEEHEALLPPKKKAHPLPCDSDSTDCEMDTAQTDVMGHKDDEDLPGDMEVDPPERNTGRKEEW</sequence>
<evidence type="ECO:0000256" key="1">
    <source>
        <dbReference type="SAM" id="MobiDB-lite"/>
    </source>
</evidence>
<reference evidence="2 3" key="1">
    <citation type="journal article" date="2017" name="PLoS Biol.">
        <title>The sea cucumber genome provides insights into morphological evolution and visceral regeneration.</title>
        <authorList>
            <person name="Zhang X."/>
            <person name="Sun L."/>
            <person name="Yuan J."/>
            <person name="Sun Y."/>
            <person name="Gao Y."/>
            <person name="Zhang L."/>
            <person name="Li S."/>
            <person name="Dai H."/>
            <person name="Hamel J.F."/>
            <person name="Liu C."/>
            <person name="Yu Y."/>
            <person name="Liu S."/>
            <person name="Lin W."/>
            <person name="Guo K."/>
            <person name="Jin S."/>
            <person name="Xu P."/>
            <person name="Storey K.B."/>
            <person name="Huan P."/>
            <person name="Zhang T."/>
            <person name="Zhou Y."/>
            <person name="Zhang J."/>
            <person name="Lin C."/>
            <person name="Li X."/>
            <person name="Xing L."/>
            <person name="Huo D."/>
            <person name="Sun M."/>
            <person name="Wang L."/>
            <person name="Mercier A."/>
            <person name="Li F."/>
            <person name="Yang H."/>
            <person name="Xiang J."/>
        </authorList>
    </citation>
    <scope>NUCLEOTIDE SEQUENCE [LARGE SCALE GENOMIC DNA]</scope>
    <source>
        <strain evidence="2">Shaxun</strain>
        <tissue evidence="2">Muscle</tissue>
    </source>
</reference>
<feature type="region of interest" description="Disordered" evidence="1">
    <location>
        <begin position="243"/>
        <end position="329"/>
    </location>
</feature>
<protein>
    <submittedName>
        <fullName evidence="2">Uncharacterized protein</fullName>
    </submittedName>
</protein>
<organism evidence="2 3">
    <name type="scientific">Stichopus japonicus</name>
    <name type="common">Sea cucumber</name>
    <dbReference type="NCBI Taxonomy" id="307972"/>
    <lineage>
        <taxon>Eukaryota</taxon>
        <taxon>Metazoa</taxon>
        <taxon>Echinodermata</taxon>
        <taxon>Eleutherozoa</taxon>
        <taxon>Echinozoa</taxon>
        <taxon>Holothuroidea</taxon>
        <taxon>Aspidochirotacea</taxon>
        <taxon>Aspidochirotida</taxon>
        <taxon>Stichopodidae</taxon>
        <taxon>Apostichopus</taxon>
    </lineage>
</organism>
<name>A0A2G8LQT3_STIJA</name>
<dbReference type="EMBL" id="MRZV01000009">
    <property type="protein sequence ID" value="PIK62582.1"/>
    <property type="molecule type" value="Genomic_DNA"/>
</dbReference>
<evidence type="ECO:0000313" key="3">
    <source>
        <dbReference type="Proteomes" id="UP000230750"/>
    </source>
</evidence>
<comment type="caution">
    <text evidence="2">The sequence shown here is derived from an EMBL/GenBank/DDBJ whole genome shotgun (WGS) entry which is preliminary data.</text>
</comment>
<evidence type="ECO:0000313" key="2">
    <source>
        <dbReference type="EMBL" id="PIK62582.1"/>
    </source>
</evidence>
<feature type="compositionally biased region" description="Basic and acidic residues" evidence="1">
    <location>
        <begin position="433"/>
        <end position="444"/>
    </location>
</feature>
<gene>
    <name evidence="2" type="ORF">BSL78_00478</name>
</gene>
<proteinExistence type="predicted"/>
<dbReference type="AlphaFoldDB" id="A0A2G8LQT3"/>